<dbReference type="AlphaFoldDB" id="A0A0C2XP32"/>
<protein>
    <submittedName>
        <fullName evidence="1">Uncharacterized protein</fullName>
    </submittedName>
</protein>
<dbReference type="Proteomes" id="UP000053424">
    <property type="component" value="Unassembled WGS sequence"/>
</dbReference>
<evidence type="ECO:0000313" key="2">
    <source>
        <dbReference type="Proteomes" id="UP000053424"/>
    </source>
</evidence>
<organism evidence="1 2">
    <name type="scientific">Hebeloma cylindrosporum</name>
    <dbReference type="NCBI Taxonomy" id="76867"/>
    <lineage>
        <taxon>Eukaryota</taxon>
        <taxon>Fungi</taxon>
        <taxon>Dikarya</taxon>
        <taxon>Basidiomycota</taxon>
        <taxon>Agaricomycotina</taxon>
        <taxon>Agaricomycetes</taxon>
        <taxon>Agaricomycetidae</taxon>
        <taxon>Agaricales</taxon>
        <taxon>Agaricineae</taxon>
        <taxon>Hymenogastraceae</taxon>
        <taxon>Hebeloma</taxon>
    </lineage>
</organism>
<keyword evidence="2" id="KW-1185">Reference proteome</keyword>
<sequence>MKNLNLLYCPVFASFAFFWHGYAIRSPYAPLVSPVHPLNSQLCVATLSSPGVSFVARIHPEISFLAPILPFRDVTICNDPCVHGPLCFPLAFDECPHLALKTIGLNHPDKKTSPHLPIYSPPAILMVCAPSMIVRGVCIGRFLSCSALVWGFIINDCGHGDGTVIHTLMFRAIRTRLR</sequence>
<dbReference type="EMBL" id="KN831785">
    <property type="protein sequence ID" value="KIM39418.1"/>
    <property type="molecule type" value="Genomic_DNA"/>
</dbReference>
<gene>
    <name evidence="1" type="ORF">M413DRAFT_190895</name>
</gene>
<reference evidence="2" key="2">
    <citation type="submission" date="2015-01" db="EMBL/GenBank/DDBJ databases">
        <title>Evolutionary Origins and Diversification of the Mycorrhizal Mutualists.</title>
        <authorList>
            <consortium name="DOE Joint Genome Institute"/>
            <consortium name="Mycorrhizal Genomics Consortium"/>
            <person name="Kohler A."/>
            <person name="Kuo A."/>
            <person name="Nagy L.G."/>
            <person name="Floudas D."/>
            <person name="Copeland A."/>
            <person name="Barry K.W."/>
            <person name="Cichocki N."/>
            <person name="Veneault-Fourrey C."/>
            <person name="LaButti K."/>
            <person name="Lindquist E.A."/>
            <person name="Lipzen A."/>
            <person name="Lundell T."/>
            <person name="Morin E."/>
            <person name="Murat C."/>
            <person name="Riley R."/>
            <person name="Ohm R."/>
            <person name="Sun H."/>
            <person name="Tunlid A."/>
            <person name="Henrissat B."/>
            <person name="Grigoriev I.V."/>
            <person name="Hibbett D.S."/>
            <person name="Martin F."/>
        </authorList>
    </citation>
    <scope>NUCLEOTIDE SEQUENCE [LARGE SCALE GENOMIC DNA]</scope>
    <source>
        <strain evidence="2">h7</strain>
    </source>
</reference>
<accession>A0A0C2XP32</accession>
<dbReference type="HOGENOM" id="CLU_1510792_0_0_1"/>
<name>A0A0C2XP32_HEBCY</name>
<evidence type="ECO:0000313" key="1">
    <source>
        <dbReference type="EMBL" id="KIM39418.1"/>
    </source>
</evidence>
<proteinExistence type="predicted"/>
<reference evidence="1 2" key="1">
    <citation type="submission" date="2014-04" db="EMBL/GenBank/DDBJ databases">
        <authorList>
            <consortium name="DOE Joint Genome Institute"/>
            <person name="Kuo A."/>
            <person name="Gay G."/>
            <person name="Dore J."/>
            <person name="Kohler A."/>
            <person name="Nagy L.G."/>
            <person name="Floudas D."/>
            <person name="Copeland A."/>
            <person name="Barry K.W."/>
            <person name="Cichocki N."/>
            <person name="Veneault-Fourrey C."/>
            <person name="LaButti K."/>
            <person name="Lindquist E.A."/>
            <person name="Lipzen A."/>
            <person name="Lundell T."/>
            <person name="Morin E."/>
            <person name="Murat C."/>
            <person name="Sun H."/>
            <person name="Tunlid A."/>
            <person name="Henrissat B."/>
            <person name="Grigoriev I.V."/>
            <person name="Hibbett D.S."/>
            <person name="Martin F."/>
            <person name="Nordberg H.P."/>
            <person name="Cantor M.N."/>
            <person name="Hua S.X."/>
        </authorList>
    </citation>
    <scope>NUCLEOTIDE SEQUENCE [LARGE SCALE GENOMIC DNA]</scope>
    <source>
        <strain evidence="2">h7</strain>
    </source>
</reference>